<keyword evidence="2" id="KW-1185">Reference proteome</keyword>
<dbReference type="AlphaFoldDB" id="F4H0G7"/>
<name>F4H0G7_CELFA</name>
<gene>
    <name evidence="1" type="ordered locus">Celf_3222</name>
</gene>
<dbReference type="STRING" id="590998.Celf_3222"/>
<dbReference type="HOGENOM" id="CLU_1438709_0_0_11"/>
<evidence type="ECO:0000313" key="1">
    <source>
        <dbReference type="EMBL" id="AEE47336.1"/>
    </source>
</evidence>
<reference evidence="1 2" key="1">
    <citation type="submission" date="2011-04" db="EMBL/GenBank/DDBJ databases">
        <title>Complete sequence of Cellulomonas fimi ATCC 484.</title>
        <authorList>
            <consortium name="US DOE Joint Genome Institute"/>
            <person name="Lucas S."/>
            <person name="Han J."/>
            <person name="Lapidus A."/>
            <person name="Cheng J.-F."/>
            <person name="Goodwin L."/>
            <person name="Pitluck S."/>
            <person name="Peters L."/>
            <person name="Chertkov O."/>
            <person name="Detter J.C."/>
            <person name="Han C."/>
            <person name="Tapia R."/>
            <person name="Land M."/>
            <person name="Hauser L."/>
            <person name="Kyrpides N."/>
            <person name="Ivanova N."/>
            <person name="Ovchinnikova G."/>
            <person name="Pagani I."/>
            <person name="Mead D."/>
            <person name="Brumm P."/>
            <person name="Woyke T."/>
        </authorList>
    </citation>
    <scope>NUCLEOTIDE SEQUENCE [LARGE SCALE GENOMIC DNA]</scope>
    <source>
        <strain evidence="2">ATCC 484 / DSM 20113 / JCM 1341 / NBRC 15513 / NCIMB 8980 / NCTC 7547</strain>
    </source>
</reference>
<dbReference type="EMBL" id="CP002666">
    <property type="protein sequence ID" value="AEE47336.1"/>
    <property type="molecule type" value="Genomic_DNA"/>
</dbReference>
<dbReference type="KEGG" id="cfi:Celf_3222"/>
<evidence type="ECO:0000313" key="2">
    <source>
        <dbReference type="Proteomes" id="UP000008460"/>
    </source>
</evidence>
<accession>F4H0G7</accession>
<dbReference type="eggNOG" id="ENOG5033H47">
    <property type="taxonomic scope" value="Bacteria"/>
</dbReference>
<protein>
    <submittedName>
        <fullName evidence="1">Uncharacterized protein</fullName>
    </submittedName>
</protein>
<dbReference type="RefSeq" id="WP_013772360.1">
    <property type="nucleotide sequence ID" value="NC_015514.1"/>
</dbReference>
<dbReference type="Proteomes" id="UP000008460">
    <property type="component" value="Chromosome"/>
</dbReference>
<sequence length="188" mass="20732">MGASASPALERSVDRWLRAYPPRWREQRGAELRDVVLDLAAPGARRVDLRTAAGLVAGGWRARRSTRPSARVVLAYRLRGRRLDARHDAWLRDDLAGRWYPVRAEAPMAVVCAVLVALLHAVGDLTGHWLTPRGWGEVAAVLLFVVGVDVVRRARHREDDVATAFGHPPADAPGRFGPYVGLDRGQAR</sequence>
<organism evidence="1 2">
    <name type="scientific">Cellulomonas fimi (strain ATCC 484 / DSM 20113 / JCM 1341 / CCUG 24087 / LMG 16345 / NBRC 15513 / NCIMB 8980 / NCTC 7547 / NRS-133)</name>
    <dbReference type="NCBI Taxonomy" id="590998"/>
    <lineage>
        <taxon>Bacteria</taxon>
        <taxon>Bacillati</taxon>
        <taxon>Actinomycetota</taxon>
        <taxon>Actinomycetes</taxon>
        <taxon>Micrococcales</taxon>
        <taxon>Cellulomonadaceae</taxon>
        <taxon>Cellulomonas</taxon>
    </lineage>
</organism>
<proteinExistence type="predicted"/>